<evidence type="ECO:0000313" key="2">
    <source>
        <dbReference type="Proteomes" id="UP001185984"/>
    </source>
</evidence>
<organism evidence="1 2">
    <name type="scientific">Sphingobium naphthae</name>
    <dbReference type="NCBI Taxonomy" id="1886786"/>
    <lineage>
        <taxon>Bacteria</taxon>
        <taxon>Pseudomonadati</taxon>
        <taxon>Pseudomonadota</taxon>
        <taxon>Alphaproteobacteria</taxon>
        <taxon>Sphingomonadales</taxon>
        <taxon>Sphingomonadaceae</taxon>
        <taxon>Sphingobium</taxon>
    </lineage>
</organism>
<dbReference type="RefSeq" id="WP_317516116.1">
    <property type="nucleotide sequence ID" value="NZ_JAPTHD010000001.1"/>
</dbReference>
<evidence type="ECO:0000313" key="1">
    <source>
        <dbReference type="EMBL" id="MDV5823091.1"/>
    </source>
</evidence>
<accession>A0ABU3ZU98</accession>
<gene>
    <name evidence="1" type="ORF">O0R41_05700</name>
</gene>
<dbReference type="Proteomes" id="UP001185984">
    <property type="component" value="Unassembled WGS sequence"/>
</dbReference>
<comment type="caution">
    <text evidence="1">The sequence shown here is derived from an EMBL/GenBank/DDBJ whole genome shotgun (WGS) entry which is preliminary data.</text>
</comment>
<dbReference type="EMBL" id="JAPTHD010000001">
    <property type="protein sequence ID" value="MDV5823091.1"/>
    <property type="molecule type" value="Genomic_DNA"/>
</dbReference>
<keyword evidence="2" id="KW-1185">Reference proteome</keyword>
<sequence length="194" mass="21551">MTASTHSTPEELRFAEAMVNSDAALRTYASNEWDELHDDGKTWIAIIIREAMKTAAYADAMAAIEARMRDIVDTPPEGFWRSCTGCHETFEGYSVGSYPWNAAMKCELGAGCRECGGIGAVWDDTDYDGMVEFMMQADREEDVAKRLQRAVLDMIGDPRPNELRDDVSDNTFASIDTTVGHLRRLRLALAELAA</sequence>
<proteinExistence type="predicted"/>
<name>A0ABU3ZU98_9SPHN</name>
<reference evidence="2" key="1">
    <citation type="journal article" date="2022" name="J Environ Chem Eng">
        <title>Biodegradation of petroleum oil using a constructed nonpathogenic and heavy metal-tolerant bacterial consortium isolated from marine sponges.</title>
        <authorList>
            <person name="Dechsakulwatana C."/>
            <person name="Rungsihiranrut A."/>
            <person name="Muangchinda C."/>
            <person name="Ningthoujam R."/>
            <person name="Klankeo P."/>
            <person name="Pinyakong O."/>
        </authorList>
    </citation>
    <scope>NUCLEOTIDE SEQUENCE [LARGE SCALE GENOMIC DNA]</scope>
    <source>
        <strain evidence="2">MO2-4</strain>
    </source>
</reference>
<protein>
    <submittedName>
        <fullName evidence="1">Uncharacterized protein</fullName>
    </submittedName>
</protein>